<dbReference type="Gene3D" id="3.40.50.150">
    <property type="entry name" value="Vaccinia Virus protein VP39"/>
    <property type="match status" value="1"/>
</dbReference>
<comment type="similarity">
    <text evidence="1">Belongs to the N(4)/N(6)-methyltransferase family.</text>
</comment>
<organism evidence="8 9">
    <name type="scientific">Rhodobacter viridis</name>
    <dbReference type="NCBI Taxonomy" id="1054202"/>
    <lineage>
        <taxon>Bacteria</taxon>
        <taxon>Pseudomonadati</taxon>
        <taxon>Pseudomonadota</taxon>
        <taxon>Alphaproteobacteria</taxon>
        <taxon>Rhodobacterales</taxon>
        <taxon>Rhodobacter group</taxon>
        <taxon>Rhodobacter</taxon>
    </lineage>
</organism>
<evidence type="ECO:0000256" key="1">
    <source>
        <dbReference type="ARBA" id="ARBA00006594"/>
    </source>
</evidence>
<dbReference type="Pfam" id="PF02086">
    <property type="entry name" value="MethyltransfD12"/>
    <property type="match status" value="1"/>
</dbReference>
<dbReference type="AlphaFoldDB" id="A0A318TYI5"/>
<reference evidence="8 9" key="1">
    <citation type="submission" date="2018-06" db="EMBL/GenBank/DDBJ databases">
        <title>Genomic Encyclopedia of Type Strains, Phase III (KMG-III): the genomes of soil and plant-associated and newly described type strains.</title>
        <authorList>
            <person name="Whitman W."/>
        </authorList>
    </citation>
    <scope>NUCLEOTIDE SEQUENCE [LARGE SCALE GENOMIC DNA]</scope>
    <source>
        <strain evidence="8 9">JA737</strain>
    </source>
</reference>
<evidence type="ECO:0000256" key="6">
    <source>
        <dbReference type="ARBA" id="ARBA00047942"/>
    </source>
</evidence>
<accession>A0A318TYI5</accession>
<protein>
    <recommendedName>
        <fullName evidence="2">site-specific DNA-methyltransferase (adenine-specific)</fullName>
        <ecNumber evidence="2">2.1.1.72</ecNumber>
    </recommendedName>
</protein>
<keyword evidence="4" id="KW-0808">Transferase</keyword>
<dbReference type="InterPro" id="IPR012327">
    <property type="entry name" value="MeTrfase_D12"/>
</dbReference>
<dbReference type="Proteomes" id="UP000247727">
    <property type="component" value="Unassembled WGS sequence"/>
</dbReference>
<evidence type="ECO:0000256" key="2">
    <source>
        <dbReference type="ARBA" id="ARBA00011900"/>
    </source>
</evidence>
<dbReference type="PANTHER" id="PTHR30481">
    <property type="entry name" value="DNA ADENINE METHYLASE"/>
    <property type="match status" value="1"/>
</dbReference>
<dbReference type="InterPro" id="IPR023095">
    <property type="entry name" value="Ade_MeTrfase_dom_2"/>
</dbReference>
<comment type="catalytic activity">
    <reaction evidence="6">
        <text>a 2'-deoxyadenosine in DNA + S-adenosyl-L-methionine = an N(6)-methyl-2'-deoxyadenosine in DNA + S-adenosyl-L-homocysteine + H(+)</text>
        <dbReference type="Rhea" id="RHEA:15197"/>
        <dbReference type="Rhea" id="RHEA-COMP:12418"/>
        <dbReference type="Rhea" id="RHEA-COMP:12419"/>
        <dbReference type="ChEBI" id="CHEBI:15378"/>
        <dbReference type="ChEBI" id="CHEBI:57856"/>
        <dbReference type="ChEBI" id="CHEBI:59789"/>
        <dbReference type="ChEBI" id="CHEBI:90615"/>
        <dbReference type="ChEBI" id="CHEBI:90616"/>
        <dbReference type="EC" id="2.1.1.72"/>
    </reaction>
</comment>
<dbReference type="EC" id="2.1.1.72" evidence="2"/>
<sequence length="503" mass="56310">MSIVDDVQQALDAHRAGNALDADLVRALLNAVASLTTVPLVRVVADAASRKFKYGSSADFDTLFADPLRDALNNLARQVRPSPSPEERAATTQSREASRAIRDNALAAARADILAQFRLDSPAQSREDLLAVVSNQRQGDRAIVDLLRDGTIAACELDRYVLSDPSAKPASLPDPDDDRIHHWLDDHEGEDPEGDAIIRVIRARLWGDATPPSPSTLWHACGNATQKSLRIGASPLRYVGGKSKVLNKILNYFPREIDEYREPFLGGGSVALAVSESHPQASIWVNDANPAVWAFWLALRDHPDALINELMRARLSCKTDADARHHFDECKKALSKGAGDIVDTAAWFYAVNRLSFSGLGEHGSYAPTSNSVHWREEKIQQLEHYSRQIQHWKISNSDYREVLTSPVSGRHPLFYLDPPYEIPWRLYYRHRQFDHDAFANAAREQPSPILISYNRSEQIRSRFPEWHARAIETTYTCATSSGSGSRCTEYLLTNYQPSFEIEM</sequence>
<dbReference type="GO" id="GO:0009007">
    <property type="term" value="F:site-specific DNA-methyltransferase (adenine-specific) activity"/>
    <property type="evidence" value="ECO:0007669"/>
    <property type="project" value="UniProtKB-EC"/>
</dbReference>
<dbReference type="Gene3D" id="1.10.1020.10">
    <property type="entry name" value="Adenine-specific Methyltransferase, Domain 2"/>
    <property type="match status" value="1"/>
</dbReference>
<dbReference type="PANTHER" id="PTHR30481:SF2">
    <property type="entry name" value="SITE-SPECIFIC DNA-METHYLTRANSFERASE (ADENINE-SPECIFIC)"/>
    <property type="match status" value="1"/>
</dbReference>
<evidence type="ECO:0000313" key="9">
    <source>
        <dbReference type="Proteomes" id="UP000247727"/>
    </source>
</evidence>
<evidence type="ECO:0000256" key="4">
    <source>
        <dbReference type="ARBA" id="ARBA00022679"/>
    </source>
</evidence>
<dbReference type="SUPFAM" id="SSF53335">
    <property type="entry name" value="S-adenosyl-L-methionine-dependent methyltransferases"/>
    <property type="match status" value="1"/>
</dbReference>
<dbReference type="RefSeq" id="WP_181420901.1">
    <property type="nucleotide sequence ID" value="NZ_QJTK01000014.1"/>
</dbReference>
<gene>
    <name evidence="8" type="ORF">C8J30_1143</name>
</gene>
<dbReference type="GO" id="GO:0006298">
    <property type="term" value="P:mismatch repair"/>
    <property type="evidence" value="ECO:0007669"/>
    <property type="project" value="TreeGrafter"/>
</dbReference>
<keyword evidence="9" id="KW-1185">Reference proteome</keyword>
<proteinExistence type="inferred from homology"/>
<dbReference type="InterPro" id="IPR029063">
    <property type="entry name" value="SAM-dependent_MTases_sf"/>
</dbReference>
<evidence type="ECO:0000256" key="5">
    <source>
        <dbReference type="ARBA" id="ARBA00022691"/>
    </source>
</evidence>
<dbReference type="GO" id="GO:0009307">
    <property type="term" value="P:DNA restriction-modification system"/>
    <property type="evidence" value="ECO:0007669"/>
    <property type="project" value="InterPro"/>
</dbReference>
<dbReference type="EMBL" id="QJTK01000014">
    <property type="protein sequence ID" value="PYF08068.1"/>
    <property type="molecule type" value="Genomic_DNA"/>
</dbReference>
<dbReference type="GO" id="GO:0032259">
    <property type="term" value="P:methylation"/>
    <property type="evidence" value="ECO:0007669"/>
    <property type="project" value="UniProtKB-KW"/>
</dbReference>
<keyword evidence="3 8" id="KW-0489">Methyltransferase</keyword>
<evidence type="ECO:0000256" key="7">
    <source>
        <dbReference type="SAM" id="MobiDB-lite"/>
    </source>
</evidence>
<feature type="region of interest" description="Disordered" evidence="7">
    <location>
        <begin position="78"/>
        <end position="98"/>
    </location>
</feature>
<comment type="caution">
    <text evidence="8">The sequence shown here is derived from an EMBL/GenBank/DDBJ whole genome shotgun (WGS) entry which is preliminary data.</text>
</comment>
<dbReference type="PRINTS" id="PR00505">
    <property type="entry name" value="D12N6MTFRASE"/>
</dbReference>
<name>A0A318TYI5_9RHOB</name>
<evidence type="ECO:0000256" key="3">
    <source>
        <dbReference type="ARBA" id="ARBA00022603"/>
    </source>
</evidence>
<dbReference type="GO" id="GO:1904047">
    <property type="term" value="F:S-adenosyl-L-methionine binding"/>
    <property type="evidence" value="ECO:0007669"/>
    <property type="project" value="TreeGrafter"/>
</dbReference>
<keyword evidence="5" id="KW-0949">S-adenosyl-L-methionine</keyword>
<evidence type="ECO:0000313" key="8">
    <source>
        <dbReference type="EMBL" id="PYF08068.1"/>
    </source>
</evidence>
<dbReference type="GO" id="GO:0043565">
    <property type="term" value="F:sequence-specific DNA binding"/>
    <property type="evidence" value="ECO:0007669"/>
    <property type="project" value="TreeGrafter"/>
</dbReference>